<proteinExistence type="predicted"/>
<protein>
    <submittedName>
        <fullName evidence="1">Uncharacterized protein</fullName>
    </submittedName>
</protein>
<reference evidence="1 2" key="1">
    <citation type="submission" date="2019-03" db="EMBL/GenBank/DDBJ databases">
        <title>Genomic Encyclopedia of Type Strains, Phase IV (KMG-IV): sequencing the most valuable type-strain genomes for metagenomic binning, comparative biology and taxonomic classification.</title>
        <authorList>
            <person name="Goeker M."/>
        </authorList>
    </citation>
    <scope>NUCLEOTIDE SEQUENCE [LARGE SCALE GENOMIC DNA]</scope>
    <source>
        <strain evidence="1 2">JA181</strain>
    </source>
</reference>
<dbReference type="AlphaFoldDB" id="A0A4R8FVH7"/>
<evidence type="ECO:0000313" key="1">
    <source>
        <dbReference type="EMBL" id="TDX28025.1"/>
    </source>
</evidence>
<dbReference type="EMBL" id="SOEB01000013">
    <property type="protein sequence ID" value="TDX28025.1"/>
    <property type="molecule type" value="Genomic_DNA"/>
</dbReference>
<gene>
    <name evidence="1" type="ORF">EV657_113106</name>
</gene>
<evidence type="ECO:0000313" key="2">
    <source>
        <dbReference type="Proteomes" id="UP000295484"/>
    </source>
</evidence>
<sequence length="45" mass="5323">MKNRKQYPGATSYQDHNGKRRWRFRKGAFSAELGAAYGSEEFIRR</sequence>
<organism evidence="1 2">
    <name type="scientific">Rhodovulum visakhapatnamense</name>
    <dbReference type="NCBI Taxonomy" id="364297"/>
    <lineage>
        <taxon>Bacteria</taxon>
        <taxon>Pseudomonadati</taxon>
        <taxon>Pseudomonadota</taxon>
        <taxon>Alphaproteobacteria</taxon>
        <taxon>Rhodobacterales</taxon>
        <taxon>Paracoccaceae</taxon>
        <taxon>Rhodovulum</taxon>
    </lineage>
</organism>
<dbReference type="RefSeq" id="WP_166673704.1">
    <property type="nucleotide sequence ID" value="NZ_SOEB01000013.1"/>
</dbReference>
<comment type="caution">
    <text evidence="1">The sequence shown here is derived from an EMBL/GenBank/DDBJ whole genome shotgun (WGS) entry which is preliminary data.</text>
</comment>
<dbReference type="Proteomes" id="UP000295484">
    <property type="component" value="Unassembled WGS sequence"/>
</dbReference>
<name>A0A4R8FVH7_9RHOB</name>
<accession>A0A4R8FVH7</accession>